<accession>A0A835YKH9</accession>
<organism evidence="1 2">
    <name type="scientific">Tribonema minus</name>
    <dbReference type="NCBI Taxonomy" id="303371"/>
    <lineage>
        <taxon>Eukaryota</taxon>
        <taxon>Sar</taxon>
        <taxon>Stramenopiles</taxon>
        <taxon>Ochrophyta</taxon>
        <taxon>PX clade</taxon>
        <taxon>Xanthophyceae</taxon>
        <taxon>Tribonematales</taxon>
        <taxon>Tribonemataceae</taxon>
        <taxon>Tribonema</taxon>
    </lineage>
</organism>
<evidence type="ECO:0000313" key="2">
    <source>
        <dbReference type="Proteomes" id="UP000664859"/>
    </source>
</evidence>
<evidence type="ECO:0000313" key="1">
    <source>
        <dbReference type="EMBL" id="KAG5177166.1"/>
    </source>
</evidence>
<name>A0A835YKH9_9STRA</name>
<comment type="caution">
    <text evidence="1">The sequence shown here is derived from an EMBL/GenBank/DDBJ whole genome shotgun (WGS) entry which is preliminary data.</text>
</comment>
<dbReference type="EMBL" id="JAFCMP010000528">
    <property type="protein sequence ID" value="KAG5177166.1"/>
    <property type="molecule type" value="Genomic_DNA"/>
</dbReference>
<protein>
    <submittedName>
        <fullName evidence="1">Uncharacterized protein</fullName>
    </submittedName>
</protein>
<reference evidence="1" key="1">
    <citation type="submission" date="2021-02" db="EMBL/GenBank/DDBJ databases">
        <title>First Annotated Genome of the Yellow-green Alga Tribonema minus.</title>
        <authorList>
            <person name="Mahan K.M."/>
        </authorList>
    </citation>
    <scope>NUCLEOTIDE SEQUENCE</scope>
    <source>
        <strain evidence="1">UTEX B ZZ1240</strain>
    </source>
</reference>
<gene>
    <name evidence="1" type="ORF">JKP88DRAFT_248968</name>
</gene>
<keyword evidence="2" id="KW-1185">Reference proteome</keyword>
<dbReference type="AlphaFoldDB" id="A0A835YKH9"/>
<proteinExistence type="predicted"/>
<sequence length="590" mass="66234">MATDGLTSICNNTSSGDAMRKAAAIAEAAINKSTRFNTASVADLVTWVADFKYASQDDRHIKMVQEFYDFTMTRLSVTSLGDVKPSPEFGALGEDVKDKWTRELAEVHALIAFALWTVLIPYYVKERTKLGTRGKHWRPLEAASPIKRDRLNVYNLVKTLMAFNFVIGAPAVPLLNYYSWDFAQDDERLCFLLDRDFLIEGENAETGGTSTHTIRNVASTFVRVMWVALIVLVREPHHLSAIRPLMAKEWCVLVQGHGIPEDLLTGRREDPPINYAELKRSKGEIVPCKERTFLTAITGDAFYADIFLPTGFFALRAQKLAEGCKEPNVDQHFLCRQIFNSSSDTTVASFNNNLAAVFSALKRCGADRYTPDAMEIAAMQAYGIDTHALEASGLALTYSVHKYINAFNDDFLTARRTIRANVTVSRALDRGGLKSEQCAGRLPEMENDGLRDMMKALRKQVWKSVWVSVIQPWLRQMSLPADAHGFFLATESGGLKDFADSKGFTRADAERVQLLLMLHRSVFTSQVWRDSVVEEFELVQHDGDKFYKFSLSRVFKTAAAKTGDGIPQLTSWKLSETSRSNVASQERHWS</sequence>
<dbReference type="Proteomes" id="UP000664859">
    <property type="component" value="Unassembled WGS sequence"/>
</dbReference>